<evidence type="ECO:0000313" key="2">
    <source>
        <dbReference type="Proteomes" id="UP000188184"/>
    </source>
</evidence>
<geneLocation type="plasmid" evidence="1 2">
    <name>unnamed1</name>
</geneLocation>
<dbReference type="KEGG" id="pmar:B0X71_19615"/>
<dbReference type="EMBL" id="CP019641">
    <property type="protein sequence ID" value="AQQ55380.1"/>
    <property type="molecule type" value="Genomic_DNA"/>
</dbReference>
<accession>A0A1Q2L4K6</accession>
<dbReference type="Gene3D" id="3.40.50.2300">
    <property type="match status" value="1"/>
</dbReference>
<dbReference type="RefSeq" id="WP_077591239.1">
    <property type="nucleotide sequence ID" value="NZ_CP019641.1"/>
</dbReference>
<protein>
    <recommendedName>
        <fullName evidence="3">HTH luxR-type domain-containing protein</fullName>
    </recommendedName>
</protein>
<dbReference type="AlphaFoldDB" id="A0A1Q2L4K6"/>
<evidence type="ECO:0000313" key="1">
    <source>
        <dbReference type="EMBL" id="AQQ55380.1"/>
    </source>
</evidence>
<organism evidence="1 2">
    <name type="scientific">Planococcus lenghuensis</name>
    <dbReference type="NCBI Taxonomy" id="2213202"/>
    <lineage>
        <taxon>Bacteria</taxon>
        <taxon>Bacillati</taxon>
        <taxon>Bacillota</taxon>
        <taxon>Bacilli</taxon>
        <taxon>Bacillales</taxon>
        <taxon>Caryophanaceae</taxon>
        <taxon>Planococcus</taxon>
    </lineage>
</organism>
<keyword evidence="1" id="KW-0614">Plasmid</keyword>
<reference evidence="1 2" key="1">
    <citation type="submission" date="2017-02" db="EMBL/GenBank/DDBJ databases">
        <title>The complete genomic sequence of a novel cold adapted crude oil-degrading bacterium Planococcus qaidamina Y42.</title>
        <authorList>
            <person name="Yang R."/>
        </authorList>
    </citation>
    <scope>NUCLEOTIDE SEQUENCE [LARGE SCALE GENOMIC DNA]</scope>
    <source>
        <strain evidence="1 2">Y42</strain>
        <plasmid evidence="1 2">unnamed1</plasmid>
    </source>
</reference>
<sequence length="192" mass="22261">MNLMLIGDADKRREKLLYTLMLSFPSHRITAYSCVPTIHQLEEIHLVLFLANDAEMAKQLDWLPPGMPIFLIEEKPIPYIDRYIERRNVKGYIQKNTSLNTLNFAIKLVLEGGSYFDPSHQPNTGGKRKVDLLEFRVFAMLSKGYPIKEVAGRMNISEEKAEKYRMNFIDMGFPMPSRNKEKAVQALRPIRQ</sequence>
<evidence type="ECO:0008006" key="3">
    <source>
        <dbReference type="Google" id="ProtNLM"/>
    </source>
</evidence>
<dbReference type="Proteomes" id="UP000188184">
    <property type="component" value="Plasmid unnamed1"/>
</dbReference>
<name>A0A1Q2L4K6_9BACL</name>
<gene>
    <name evidence="1" type="ORF">B0X71_19615</name>
</gene>
<keyword evidence="2" id="KW-1185">Reference proteome</keyword>
<proteinExistence type="predicted"/>